<dbReference type="InterPro" id="IPR050298">
    <property type="entry name" value="Gram-neg_bact_OMP"/>
</dbReference>
<evidence type="ECO:0000256" key="2">
    <source>
        <dbReference type="ARBA" id="ARBA00011233"/>
    </source>
</evidence>
<keyword evidence="7" id="KW-0406">Ion transport</keyword>
<keyword evidence="5" id="KW-0812">Transmembrane</keyword>
<comment type="subcellular location">
    <subcellularLocation>
        <location evidence="1">Cell outer membrane</location>
        <topology evidence="1">Multi-pass membrane protein</topology>
    </subcellularLocation>
</comment>
<evidence type="ECO:0000256" key="3">
    <source>
        <dbReference type="ARBA" id="ARBA00022448"/>
    </source>
</evidence>
<dbReference type="PANTHER" id="PTHR34501">
    <property type="entry name" value="PROTEIN YDDL-RELATED"/>
    <property type="match status" value="1"/>
</dbReference>
<sequence length="395" mass="42611">MKKTLLAAALVTSFASVAQAETSVNLYGTVDTGINVNSVEVRDFRGVRHEISRVGPVSGAQSGSHWGLKGSEDLSSGLRAEFVLEGGFNSGNGDGLQTRRVFGRQATVGLASDSWGRIDLGRQTNVSSKYFSSIDPFHSGFEQASMGMGIGPTNALRYDNMVMYQTPSYNGFDFGIGYSFCVDTRIADTNCVTVNNAFSAEEASNWRTAENDRAITAGVRYSNGPLTAAFSYDGVNGSKRRVARDTYFDVSPRSYVIGGSYDFEVAKVSMAYARTIDGWMGALNVAGYRDLIGLSRLVTEFANGFCANSYMVGLSAPVGNSSNVFGSWQCVAANPKPNGARLTGDNDTMNVYSIGYTYDLSKRTNLYAYGSYASDYAFLYSAKSKVVGVGLRHRF</sequence>
<evidence type="ECO:0000256" key="4">
    <source>
        <dbReference type="ARBA" id="ARBA00022452"/>
    </source>
</evidence>
<dbReference type="InterPro" id="IPR033900">
    <property type="entry name" value="Gram_neg_porin_domain"/>
</dbReference>
<evidence type="ECO:0000259" key="12">
    <source>
        <dbReference type="Pfam" id="PF13609"/>
    </source>
</evidence>
<evidence type="ECO:0000256" key="7">
    <source>
        <dbReference type="ARBA" id="ARBA00023065"/>
    </source>
</evidence>
<evidence type="ECO:0000313" key="14">
    <source>
        <dbReference type="Proteomes" id="UP000011658"/>
    </source>
</evidence>
<dbReference type="PRINTS" id="PR00184">
    <property type="entry name" value="NEISSPPORIN"/>
</dbReference>
<dbReference type="Pfam" id="PF13609">
    <property type="entry name" value="Porin_4"/>
    <property type="match status" value="1"/>
</dbReference>
<organism evidence="13 14">
    <name type="scientific">Candidatus Kinetoplastidibacterium galati TCC219</name>
    <dbReference type="NCBI Taxonomy" id="1208921"/>
    <lineage>
        <taxon>Bacteria</taxon>
        <taxon>Pseudomonadati</taxon>
        <taxon>Pseudomonadota</taxon>
        <taxon>Betaproteobacteria</taxon>
        <taxon>Candidatus Kinetoplastidibacterium</taxon>
    </lineage>
</organism>
<dbReference type="CDD" id="cd00342">
    <property type="entry name" value="gram_neg_porins"/>
    <property type="match status" value="1"/>
</dbReference>
<keyword evidence="14" id="KW-1185">Reference proteome</keyword>
<dbReference type="STRING" id="1208921.ST1E_0886"/>
<dbReference type="RefSeq" id="WP_015389692.1">
    <property type="nucleotide sequence ID" value="NC_020284.1"/>
</dbReference>
<dbReference type="GO" id="GO:0009279">
    <property type="term" value="C:cell outer membrane"/>
    <property type="evidence" value="ECO:0007669"/>
    <property type="project" value="UniProtKB-SubCell"/>
</dbReference>
<dbReference type="GO" id="GO:0015288">
    <property type="term" value="F:porin activity"/>
    <property type="evidence" value="ECO:0007669"/>
    <property type="project" value="UniProtKB-KW"/>
</dbReference>
<dbReference type="PRINTS" id="PR00182">
    <property type="entry name" value="ECOLNEIPORIN"/>
</dbReference>
<evidence type="ECO:0000256" key="11">
    <source>
        <dbReference type="SAM" id="SignalP"/>
    </source>
</evidence>
<dbReference type="AlphaFoldDB" id="M1L9J1"/>
<dbReference type="OrthoDB" id="8520696at2"/>
<dbReference type="Gene3D" id="2.40.160.10">
    <property type="entry name" value="Porin"/>
    <property type="match status" value="1"/>
</dbReference>
<name>M1L9J1_9PROT</name>
<dbReference type="HOGENOM" id="CLU_038238_1_2_4"/>
<protein>
    <submittedName>
        <fullName evidence="13">Porin</fullName>
    </submittedName>
</protein>
<feature type="signal peptide" evidence="11">
    <location>
        <begin position="1"/>
        <end position="20"/>
    </location>
</feature>
<evidence type="ECO:0000256" key="8">
    <source>
        <dbReference type="ARBA" id="ARBA00023114"/>
    </source>
</evidence>
<dbReference type="KEGG" id="kga:ST1E_0886"/>
<evidence type="ECO:0000256" key="6">
    <source>
        <dbReference type="ARBA" id="ARBA00022729"/>
    </source>
</evidence>
<keyword evidence="8" id="KW-0626">Porin</keyword>
<dbReference type="InterPro" id="IPR001702">
    <property type="entry name" value="Porin_Gram-ve"/>
</dbReference>
<dbReference type="InterPro" id="IPR002299">
    <property type="entry name" value="Porin_Neis"/>
</dbReference>
<feature type="chain" id="PRO_5004015439" evidence="11">
    <location>
        <begin position="21"/>
        <end position="395"/>
    </location>
</feature>
<evidence type="ECO:0000256" key="10">
    <source>
        <dbReference type="ARBA" id="ARBA00023237"/>
    </source>
</evidence>
<dbReference type="SUPFAM" id="SSF56935">
    <property type="entry name" value="Porins"/>
    <property type="match status" value="1"/>
</dbReference>
<keyword evidence="10" id="KW-0998">Cell outer membrane</keyword>
<dbReference type="Proteomes" id="UP000011658">
    <property type="component" value="Chromosome"/>
</dbReference>
<dbReference type="eggNOG" id="COG3203">
    <property type="taxonomic scope" value="Bacteria"/>
</dbReference>
<dbReference type="GO" id="GO:0046930">
    <property type="term" value="C:pore complex"/>
    <property type="evidence" value="ECO:0007669"/>
    <property type="project" value="UniProtKB-KW"/>
</dbReference>
<evidence type="ECO:0000313" key="13">
    <source>
        <dbReference type="EMBL" id="AGF49208.1"/>
    </source>
</evidence>
<keyword evidence="6 11" id="KW-0732">Signal</keyword>
<keyword evidence="4" id="KW-1134">Transmembrane beta strand</keyword>
<comment type="subunit">
    <text evidence="2">Homotrimer.</text>
</comment>
<reference evidence="13 14" key="1">
    <citation type="journal article" date="2013" name="Genome Biol. Evol.">
        <title>Genome evolution and phylogenomic analysis of candidatus kinetoplastibacterium, the betaproteobacterial endosymbionts of strigomonas and angomonas.</title>
        <authorList>
            <person name="Alves J.M."/>
            <person name="Serrano M.G."/>
            <person name="Maia da Silva F."/>
            <person name="Voegtly L.J."/>
            <person name="Matveyev A.V."/>
            <person name="Teixeira M.M."/>
            <person name="Camargo E.P."/>
            <person name="Buck G.A."/>
        </authorList>
    </citation>
    <scope>NUCLEOTIDE SEQUENCE [LARGE SCALE GENOMIC DNA]</scope>
    <source>
        <strain evidence="13 14">TCC219</strain>
    </source>
</reference>
<dbReference type="GO" id="GO:0034220">
    <property type="term" value="P:monoatomic ion transmembrane transport"/>
    <property type="evidence" value="ECO:0007669"/>
    <property type="project" value="InterPro"/>
</dbReference>
<accession>M1L9J1</accession>
<dbReference type="PANTHER" id="PTHR34501:SF9">
    <property type="entry name" value="MAJOR OUTER MEMBRANE PROTEIN P.IA"/>
    <property type="match status" value="1"/>
</dbReference>
<gene>
    <name evidence="13" type="ORF">ST1E_0886</name>
</gene>
<dbReference type="EMBL" id="CP003806">
    <property type="protein sequence ID" value="AGF49208.1"/>
    <property type="molecule type" value="Genomic_DNA"/>
</dbReference>
<proteinExistence type="predicted"/>
<evidence type="ECO:0000256" key="5">
    <source>
        <dbReference type="ARBA" id="ARBA00022692"/>
    </source>
</evidence>
<dbReference type="InterPro" id="IPR023614">
    <property type="entry name" value="Porin_dom_sf"/>
</dbReference>
<evidence type="ECO:0000256" key="1">
    <source>
        <dbReference type="ARBA" id="ARBA00004571"/>
    </source>
</evidence>
<feature type="domain" description="Porin" evidence="12">
    <location>
        <begin position="7"/>
        <end position="372"/>
    </location>
</feature>
<dbReference type="PATRIC" id="fig|1208921.3.peg.494"/>
<keyword evidence="9" id="KW-0472">Membrane</keyword>
<evidence type="ECO:0000256" key="9">
    <source>
        <dbReference type="ARBA" id="ARBA00023136"/>
    </source>
</evidence>
<keyword evidence="3" id="KW-0813">Transport</keyword>